<name>A0A5J6LDA4_9GAMM</name>
<evidence type="ECO:0000256" key="2">
    <source>
        <dbReference type="ARBA" id="ARBA00012980"/>
    </source>
</evidence>
<dbReference type="FunFam" id="3.40.50.300:FF:000225">
    <property type="entry name" value="Thymidylate kinase"/>
    <property type="match status" value="1"/>
</dbReference>
<dbReference type="NCBIfam" id="TIGR00041">
    <property type="entry name" value="DTMP_kinase"/>
    <property type="match status" value="1"/>
</dbReference>
<keyword evidence="6 12" id="KW-0547">Nucleotide-binding</keyword>
<dbReference type="PANTHER" id="PTHR10344">
    <property type="entry name" value="THYMIDYLATE KINASE"/>
    <property type="match status" value="1"/>
</dbReference>
<comment type="similarity">
    <text evidence="1 12">Belongs to the thymidylate kinase family.</text>
</comment>
<evidence type="ECO:0000256" key="1">
    <source>
        <dbReference type="ARBA" id="ARBA00009776"/>
    </source>
</evidence>
<evidence type="ECO:0000256" key="3">
    <source>
        <dbReference type="ARBA" id="ARBA00017144"/>
    </source>
</evidence>
<dbReference type="KEGG" id="nik:F5I99_08720"/>
<evidence type="ECO:0000256" key="9">
    <source>
        <dbReference type="ARBA" id="ARBA00029962"/>
    </source>
</evidence>
<evidence type="ECO:0000256" key="5">
    <source>
        <dbReference type="ARBA" id="ARBA00022727"/>
    </source>
</evidence>
<dbReference type="SUPFAM" id="SSF52540">
    <property type="entry name" value="P-loop containing nucleoside triphosphate hydrolases"/>
    <property type="match status" value="1"/>
</dbReference>
<keyword evidence="15" id="KW-1185">Reference proteome</keyword>
<evidence type="ECO:0000256" key="6">
    <source>
        <dbReference type="ARBA" id="ARBA00022741"/>
    </source>
</evidence>
<proteinExistence type="inferred from homology"/>
<evidence type="ECO:0000256" key="11">
    <source>
        <dbReference type="ARBA" id="ARBA00057735"/>
    </source>
</evidence>
<dbReference type="GO" id="GO:0005524">
    <property type="term" value="F:ATP binding"/>
    <property type="evidence" value="ECO:0007669"/>
    <property type="project" value="UniProtKB-UniRule"/>
</dbReference>
<organism evidence="14 15">
    <name type="scientific">Nitrincola iocasae</name>
    <dbReference type="NCBI Taxonomy" id="2614693"/>
    <lineage>
        <taxon>Bacteria</taxon>
        <taxon>Pseudomonadati</taxon>
        <taxon>Pseudomonadota</taxon>
        <taxon>Gammaproteobacteria</taxon>
        <taxon>Oceanospirillales</taxon>
        <taxon>Oceanospirillaceae</taxon>
        <taxon>Nitrincola</taxon>
    </lineage>
</organism>
<comment type="catalytic activity">
    <reaction evidence="10 12">
        <text>dTMP + ATP = dTDP + ADP</text>
        <dbReference type="Rhea" id="RHEA:13517"/>
        <dbReference type="ChEBI" id="CHEBI:30616"/>
        <dbReference type="ChEBI" id="CHEBI:58369"/>
        <dbReference type="ChEBI" id="CHEBI:63528"/>
        <dbReference type="ChEBI" id="CHEBI:456216"/>
        <dbReference type="EC" id="2.7.4.9"/>
    </reaction>
</comment>
<evidence type="ECO:0000256" key="12">
    <source>
        <dbReference type="HAMAP-Rule" id="MF_00165"/>
    </source>
</evidence>
<evidence type="ECO:0000256" key="7">
    <source>
        <dbReference type="ARBA" id="ARBA00022777"/>
    </source>
</evidence>
<dbReference type="GO" id="GO:0006233">
    <property type="term" value="P:dTDP biosynthetic process"/>
    <property type="evidence" value="ECO:0007669"/>
    <property type="project" value="InterPro"/>
</dbReference>
<keyword evidence="7 12" id="KW-0418">Kinase</keyword>
<dbReference type="GO" id="GO:0004798">
    <property type="term" value="F:dTMP kinase activity"/>
    <property type="evidence" value="ECO:0007669"/>
    <property type="project" value="UniProtKB-UniRule"/>
</dbReference>
<dbReference type="InterPro" id="IPR039430">
    <property type="entry name" value="Thymidylate_kin-like_dom"/>
</dbReference>
<dbReference type="AlphaFoldDB" id="A0A5J6LDA4"/>
<dbReference type="RefSeq" id="WP_151055096.1">
    <property type="nucleotide sequence ID" value="NZ_CP044222.1"/>
</dbReference>
<dbReference type="HAMAP" id="MF_00165">
    <property type="entry name" value="Thymidylate_kinase"/>
    <property type="match status" value="1"/>
</dbReference>
<reference evidence="14 15" key="1">
    <citation type="submission" date="2019-09" db="EMBL/GenBank/DDBJ databases">
        <title>Nitrincola iocasae sp. nov., a bacterium isolated from the sediment collected at a cold seep field in South China Sea.</title>
        <authorList>
            <person name="Zhang H."/>
            <person name="Wang H."/>
            <person name="Li C."/>
        </authorList>
    </citation>
    <scope>NUCLEOTIDE SEQUENCE [LARGE SCALE GENOMIC DNA]</scope>
    <source>
        <strain evidence="14 15">KXZD1103</strain>
    </source>
</reference>
<dbReference type="EMBL" id="CP044222">
    <property type="protein sequence ID" value="QEW06585.1"/>
    <property type="molecule type" value="Genomic_DNA"/>
</dbReference>
<dbReference type="PANTHER" id="PTHR10344:SF4">
    <property type="entry name" value="UMP-CMP KINASE 2, MITOCHONDRIAL"/>
    <property type="match status" value="1"/>
</dbReference>
<dbReference type="Proteomes" id="UP000325606">
    <property type="component" value="Chromosome"/>
</dbReference>
<keyword evidence="5 12" id="KW-0545">Nucleotide biosynthesis</keyword>
<dbReference type="CDD" id="cd01672">
    <property type="entry name" value="TMPK"/>
    <property type="match status" value="1"/>
</dbReference>
<sequence>MRGCFITLEGVEGVGKTTNLEYIHQRLQAAGITVVVTREPGGTAMAEEIRELLLRQRTESVAEMAELLLMFAARAQHLHALITPSLEQGHWVLCDRFTDATYAYQGGGRGVPLSLISTLESMVQASLRPDLTLLLDLPVEQGLERARNRSTPDRFEAEKQRFFEAVREVYLDRAMAEPERFAVIDASLDLEQVQQQIRVQLQQRLGVTPV</sequence>
<evidence type="ECO:0000256" key="4">
    <source>
        <dbReference type="ARBA" id="ARBA00022679"/>
    </source>
</evidence>
<protein>
    <recommendedName>
        <fullName evidence="3 12">Thymidylate kinase</fullName>
        <ecNumber evidence="2 12">2.7.4.9</ecNumber>
    </recommendedName>
    <alternativeName>
        <fullName evidence="9 12">dTMP kinase</fullName>
    </alternativeName>
</protein>
<dbReference type="GO" id="GO:0006227">
    <property type="term" value="P:dUDP biosynthetic process"/>
    <property type="evidence" value="ECO:0007669"/>
    <property type="project" value="TreeGrafter"/>
</dbReference>
<keyword evidence="4 12" id="KW-0808">Transferase</keyword>
<evidence type="ECO:0000259" key="13">
    <source>
        <dbReference type="Pfam" id="PF02223"/>
    </source>
</evidence>
<dbReference type="Pfam" id="PF02223">
    <property type="entry name" value="Thymidylate_kin"/>
    <property type="match status" value="1"/>
</dbReference>
<dbReference type="GO" id="GO:0006235">
    <property type="term" value="P:dTTP biosynthetic process"/>
    <property type="evidence" value="ECO:0007669"/>
    <property type="project" value="UniProtKB-UniRule"/>
</dbReference>
<dbReference type="InterPro" id="IPR027417">
    <property type="entry name" value="P-loop_NTPase"/>
</dbReference>
<keyword evidence="8 12" id="KW-0067">ATP-binding</keyword>
<evidence type="ECO:0000313" key="14">
    <source>
        <dbReference type="EMBL" id="QEW06585.1"/>
    </source>
</evidence>
<feature type="domain" description="Thymidylate kinase-like" evidence="13">
    <location>
        <begin position="8"/>
        <end position="197"/>
    </location>
</feature>
<evidence type="ECO:0000313" key="15">
    <source>
        <dbReference type="Proteomes" id="UP000325606"/>
    </source>
</evidence>
<feature type="binding site" evidence="12">
    <location>
        <begin position="10"/>
        <end position="17"/>
    </location>
    <ligand>
        <name>ATP</name>
        <dbReference type="ChEBI" id="CHEBI:30616"/>
    </ligand>
</feature>
<evidence type="ECO:0000256" key="10">
    <source>
        <dbReference type="ARBA" id="ARBA00048743"/>
    </source>
</evidence>
<accession>A0A5J6LDA4</accession>
<gene>
    <name evidence="12" type="primary">tmk</name>
    <name evidence="14" type="ORF">F5I99_08720</name>
</gene>
<evidence type="ECO:0000256" key="8">
    <source>
        <dbReference type="ARBA" id="ARBA00022840"/>
    </source>
</evidence>
<dbReference type="EC" id="2.7.4.9" evidence="2 12"/>
<dbReference type="Gene3D" id="3.40.50.300">
    <property type="entry name" value="P-loop containing nucleotide triphosphate hydrolases"/>
    <property type="match status" value="1"/>
</dbReference>
<comment type="function">
    <text evidence="11 12">Phosphorylation of dTMP to form dTDP in both de novo and salvage pathways of dTTP synthesis.</text>
</comment>
<dbReference type="InterPro" id="IPR018094">
    <property type="entry name" value="Thymidylate_kinase"/>
</dbReference>
<dbReference type="GO" id="GO:0005829">
    <property type="term" value="C:cytosol"/>
    <property type="evidence" value="ECO:0007669"/>
    <property type="project" value="TreeGrafter"/>
</dbReference>